<dbReference type="AlphaFoldDB" id="B1Y0R4"/>
<evidence type="ECO:0000256" key="13">
    <source>
        <dbReference type="ARBA" id="ARBA00072146"/>
    </source>
</evidence>
<dbReference type="Proteomes" id="UP000001693">
    <property type="component" value="Chromosome"/>
</dbReference>
<evidence type="ECO:0000256" key="14">
    <source>
        <dbReference type="ARBA" id="ARBA00079807"/>
    </source>
</evidence>
<gene>
    <name evidence="15" type="primary">upp</name>
    <name evidence="17" type="ordered locus">Lcho_1905</name>
</gene>
<dbReference type="EMBL" id="CP001013">
    <property type="protein sequence ID" value="ACB34172.1"/>
    <property type="molecule type" value="Genomic_DNA"/>
</dbReference>
<dbReference type="GO" id="GO:0006223">
    <property type="term" value="P:uracil salvage"/>
    <property type="evidence" value="ECO:0007669"/>
    <property type="project" value="InterPro"/>
</dbReference>
<dbReference type="PANTHER" id="PTHR32315">
    <property type="entry name" value="ADENINE PHOSPHORIBOSYLTRANSFERASE"/>
    <property type="match status" value="1"/>
</dbReference>
<dbReference type="InterPro" id="IPR000836">
    <property type="entry name" value="PRTase_dom"/>
</dbReference>
<dbReference type="InterPro" id="IPR034332">
    <property type="entry name" value="Upp_B"/>
</dbReference>
<dbReference type="KEGG" id="lch:Lcho_1905"/>
<keyword evidence="5 15" id="KW-0328">Glycosyltransferase</keyword>
<keyword evidence="18" id="KW-1185">Reference proteome</keyword>
<evidence type="ECO:0000256" key="10">
    <source>
        <dbReference type="ARBA" id="ARBA00031082"/>
    </source>
</evidence>
<dbReference type="FunFam" id="3.40.50.2020:FF:000003">
    <property type="entry name" value="Uracil phosphoribosyltransferase"/>
    <property type="match status" value="1"/>
</dbReference>
<dbReference type="eggNOG" id="COG0035">
    <property type="taxonomic scope" value="Bacteria"/>
</dbReference>
<dbReference type="OrthoDB" id="9781675at2"/>
<dbReference type="GO" id="GO:0044206">
    <property type="term" value="P:UMP salvage"/>
    <property type="evidence" value="ECO:0007669"/>
    <property type="project" value="UniProtKB-UniRule"/>
</dbReference>
<reference evidence="17 18" key="1">
    <citation type="submission" date="2008-03" db="EMBL/GenBank/DDBJ databases">
        <title>Complete sequence of Leptothrix cholodnii SP-6.</title>
        <authorList>
            <consortium name="US DOE Joint Genome Institute"/>
            <person name="Copeland A."/>
            <person name="Lucas S."/>
            <person name="Lapidus A."/>
            <person name="Glavina del Rio T."/>
            <person name="Dalin E."/>
            <person name="Tice H."/>
            <person name="Bruce D."/>
            <person name="Goodwin L."/>
            <person name="Pitluck S."/>
            <person name="Chertkov O."/>
            <person name="Brettin T."/>
            <person name="Detter J.C."/>
            <person name="Han C."/>
            <person name="Kuske C.R."/>
            <person name="Schmutz J."/>
            <person name="Larimer F."/>
            <person name="Land M."/>
            <person name="Hauser L."/>
            <person name="Kyrpides N."/>
            <person name="Lykidis A."/>
            <person name="Emerson D."/>
            <person name="Richardson P."/>
        </authorList>
    </citation>
    <scope>NUCLEOTIDE SEQUENCE [LARGE SCALE GENOMIC DNA]</scope>
    <source>
        <strain evidence="18">ATCC 51168 / LMG 8142 / SP-6</strain>
    </source>
</reference>
<evidence type="ECO:0000256" key="11">
    <source>
        <dbReference type="ARBA" id="ARBA00052919"/>
    </source>
</evidence>
<evidence type="ECO:0000256" key="12">
    <source>
        <dbReference type="ARBA" id="ARBA00056901"/>
    </source>
</evidence>
<comment type="catalytic activity">
    <reaction evidence="11 15">
        <text>UMP + diphosphate = 5-phospho-alpha-D-ribose 1-diphosphate + uracil</text>
        <dbReference type="Rhea" id="RHEA:13017"/>
        <dbReference type="ChEBI" id="CHEBI:17568"/>
        <dbReference type="ChEBI" id="CHEBI:33019"/>
        <dbReference type="ChEBI" id="CHEBI:57865"/>
        <dbReference type="ChEBI" id="CHEBI:58017"/>
        <dbReference type="EC" id="2.4.2.9"/>
    </reaction>
</comment>
<evidence type="ECO:0000256" key="8">
    <source>
        <dbReference type="ARBA" id="ARBA00022842"/>
    </source>
</evidence>
<dbReference type="InterPro" id="IPR005765">
    <property type="entry name" value="UPRT"/>
</dbReference>
<dbReference type="Gene3D" id="3.40.50.2020">
    <property type="match status" value="1"/>
</dbReference>
<keyword evidence="6 15" id="KW-0808">Transferase</keyword>
<keyword evidence="9 15" id="KW-0342">GTP-binding</keyword>
<keyword evidence="7 15" id="KW-0547">Nucleotide-binding</keyword>
<evidence type="ECO:0000256" key="6">
    <source>
        <dbReference type="ARBA" id="ARBA00022679"/>
    </source>
</evidence>
<evidence type="ECO:0000256" key="4">
    <source>
        <dbReference type="ARBA" id="ARBA00022533"/>
    </source>
</evidence>
<dbReference type="GO" id="GO:0005737">
    <property type="term" value="C:cytoplasm"/>
    <property type="evidence" value="ECO:0007669"/>
    <property type="project" value="UniProtKB-ARBA"/>
</dbReference>
<dbReference type="GO" id="GO:0000287">
    <property type="term" value="F:magnesium ion binding"/>
    <property type="evidence" value="ECO:0007669"/>
    <property type="project" value="UniProtKB-UniRule"/>
</dbReference>
<sequence length="208" mass="22025">MPVIAVTHPLVRHKIGLLREAAISNKQFRELTHELACLLTCEATADLPMQAATIACWSGPVQIEQLAGRKITVMPILRAGLGMLEGVLGLIPTAQVSVIGLARNHATLQPECYCEKLVDHLDERIALIIDPMLATAGSMIAAIDVLKAQGCTDVRALVLVAAPEGIAALEAAHPDVRCWAAAIDSRLDEVGYIIPGLGDAGDKIFGTV</sequence>
<evidence type="ECO:0000313" key="17">
    <source>
        <dbReference type="EMBL" id="ACB34172.1"/>
    </source>
</evidence>
<evidence type="ECO:0000259" key="16">
    <source>
        <dbReference type="Pfam" id="PF14681"/>
    </source>
</evidence>
<evidence type="ECO:0000256" key="1">
    <source>
        <dbReference type="ARBA" id="ARBA00005180"/>
    </source>
</evidence>
<comment type="similarity">
    <text evidence="2 15">Belongs to the UPRTase family.</text>
</comment>
<comment type="activity regulation">
    <text evidence="15">Allosterically activated by GTP.</text>
</comment>
<organism evidence="17 18">
    <name type="scientific">Leptothrix cholodnii (strain ATCC 51168 / LMG 8142 / SP-6)</name>
    <name type="common">Leptothrix discophora (strain SP-6)</name>
    <dbReference type="NCBI Taxonomy" id="395495"/>
    <lineage>
        <taxon>Bacteria</taxon>
        <taxon>Pseudomonadati</taxon>
        <taxon>Pseudomonadota</taxon>
        <taxon>Betaproteobacteria</taxon>
        <taxon>Burkholderiales</taxon>
        <taxon>Sphaerotilaceae</taxon>
        <taxon>Leptothrix</taxon>
    </lineage>
</organism>
<dbReference type="HAMAP" id="MF_01218_B">
    <property type="entry name" value="Upp_B"/>
    <property type="match status" value="1"/>
</dbReference>
<dbReference type="NCBIfam" id="TIGR01091">
    <property type="entry name" value="upp"/>
    <property type="match status" value="1"/>
</dbReference>
<dbReference type="NCBIfam" id="NF001097">
    <property type="entry name" value="PRK00129.1"/>
    <property type="match status" value="1"/>
</dbReference>
<evidence type="ECO:0000256" key="9">
    <source>
        <dbReference type="ARBA" id="ARBA00023134"/>
    </source>
</evidence>
<accession>B1Y0R4</accession>
<comment type="pathway">
    <text evidence="1 15">Pyrimidine metabolism; UMP biosynthesis via salvage pathway; UMP from uracil: step 1/1.</text>
</comment>
<feature type="domain" description="Phosphoribosyltransferase" evidence="16">
    <location>
        <begin position="6"/>
        <end position="207"/>
    </location>
</feature>
<comment type="cofactor">
    <cofactor evidence="15">
        <name>Mg(2+)</name>
        <dbReference type="ChEBI" id="CHEBI:18420"/>
    </cofactor>
    <text evidence="15">Binds 1 Mg(2+) ion per subunit. The magnesium is bound as Mg-PRPP.</text>
</comment>
<dbReference type="UniPathway" id="UPA00574">
    <property type="reaction ID" value="UER00636"/>
</dbReference>
<feature type="binding site" evidence="15">
    <location>
        <position position="103"/>
    </location>
    <ligand>
        <name>5-phospho-alpha-D-ribose 1-diphosphate</name>
        <dbReference type="ChEBI" id="CHEBI:58017"/>
    </ligand>
</feature>
<evidence type="ECO:0000256" key="7">
    <source>
        <dbReference type="ARBA" id="ARBA00022741"/>
    </source>
</evidence>
<dbReference type="PANTHER" id="PTHR32315:SF4">
    <property type="entry name" value="URACIL PHOSPHORIBOSYLTRANSFERASE, CHLOROPLASTIC"/>
    <property type="match status" value="1"/>
</dbReference>
<dbReference type="InterPro" id="IPR050054">
    <property type="entry name" value="UPRTase/APRTase"/>
</dbReference>
<evidence type="ECO:0000256" key="3">
    <source>
        <dbReference type="ARBA" id="ARBA00011894"/>
    </source>
</evidence>
<keyword evidence="4 15" id="KW-0021">Allosteric enzyme</keyword>
<proteinExistence type="inferred from homology"/>
<protein>
    <recommendedName>
        <fullName evidence="13 15">Uracil phosphoribosyltransferase</fullName>
        <ecNumber evidence="3 15">2.4.2.9</ecNumber>
    </recommendedName>
    <alternativeName>
        <fullName evidence="10 15">UMP pyrophosphorylase</fullName>
    </alternativeName>
    <alternativeName>
        <fullName evidence="14 15">UPRTase</fullName>
    </alternativeName>
</protein>
<dbReference type="STRING" id="395495.Lcho_1905"/>
<name>B1Y0R4_LEPCP</name>
<dbReference type="GO" id="GO:0005525">
    <property type="term" value="F:GTP binding"/>
    <property type="evidence" value="ECO:0007669"/>
    <property type="project" value="UniProtKB-KW"/>
</dbReference>
<evidence type="ECO:0000256" key="5">
    <source>
        <dbReference type="ARBA" id="ARBA00022676"/>
    </source>
</evidence>
<comment type="function">
    <text evidence="12 15">Catalyzes the conversion of uracil and 5-phospho-alpha-D-ribose 1-diphosphate (PRPP) to UMP and diphosphate.</text>
</comment>
<keyword evidence="8 15" id="KW-0460">Magnesium</keyword>
<evidence type="ECO:0000256" key="2">
    <source>
        <dbReference type="ARBA" id="ARBA00009516"/>
    </source>
</evidence>
<dbReference type="InterPro" id="IPR029057">
    <property type="entry name" value="PRTase-like"/>
</dbReference>
<feature type="binding site" evidence="15">
    <location>
        <position position="78"/>
    </location>
    <ligand>
        <name>5-phospho-alpha-D-ribose 1-diphosphate</name>
        <dbReference type="ChEBI" id="CHEBI:58017"/>
    </ligand>
</feature>
<feature type="binding site" evidence="15">
    <location>
        <begin position="198"/>
        <end position="200"/>
    </location>
    <ligand>
        <name>uracil</name>
        <dbReference type="ChEBI" id="CHEBI:17568"/>
    </ligand>
</feature>
<evidence type="ECO:0000313" key="18">
    <source>
        <dbReference type="Proteomes" id="UP000001693"/>
    </source>
</evidence>
<dbReference type="EC" id="2.4.2.9" evidence="3 15"/>
<dbReference type="HOGENOM" id="CLU_067096_2_2_4"/>
<feature type="binding site" evidence="15">
    <location>
        <position position="193"/>
    </location>
    <ligand>
        <name>uracil</name>
        <dbReference type="ChEBI" id="CHEBI:17568"/>
    </ligand>
</feature>
<evidence type="ECO:0000256" key="15">
    <source>
        <dbReference type="HAMAP-Rule" id="MF_01218"/>
    </source>
</evidence>
<dbReference type="Pfam" id="PF14681">
    <property type="entry name" value="UPRTase"/>
    <property type="match status" value="1"/>
</dbReference>
<dbReference type="GO" id="GO:0004845">
    <property type="term" value="F:uracil phosphoribosyltransferase activity"/>
    <property type="evidence" value="ECO:0007669"/>
    <property type="project" value="UniProtKB-UniRule"/>
</dbReference>
<dbReference type="RefSeq" id="WP_012346933.1">
    <property type="nucleotide sequence ID" value="NC_010524.1"/>
</dbReference>
<feature type="binding site" evidence="15">
    <location>
        <position position="199"/>
    </location>
    <ligand>
        <name>5-phospho-alpha-D-ribose 1-diphosphate</name>
        <dbReference type="ChEBI" id="CHEBI:58017"/>
    </ligand>
</feature>
<dbReference type="SUPFAM" id="SSF53271">
    <property type="entry name" value="PRTase-like"/>
    <property type="match status" value="1"/>
</dbReference>
<dbReference type="CDD" id="cd06223">
    <property type="entry name" value="PRTases_typeI"/>
    <property type="match status" value="1"/>
</dbReference>
<feature type="binding site" evidence="15">
    <location>
        <begin position="130"/>
        <end position="138"/>
    </location>
    <ligand>
        <name>5-phospho-alpha-D-ribose 1-diphosphate</name>
        <dbReference type="ChEBI" id="CHEBI:58017"/>
    </ligand>
</feature>